<dbReference type="InterPro" id="IPR036291">
    <property type="entry name" value="NAD(P)-bd_dom_sf"/>
</dbReference>
<accession>A0A5J9V3L0</accession>
<keyword evidence="4" id="KW-1185">Reference proteome</keyword>
<dbReference type="FunFam" id="3.40.50.720:FF:000382">
    <property type="entry name" value="NAD(P)-binding Rossmann-fold superfamily protein"/>
    <property type="match status" value="1"/>
</dbReference>
<dbReference type="OrthoDB" id="2735536at2759"/>
<dbReference type="Proteomes" id="UP000324897">
    <property type="component" value="Chromosome 1"/>
</dbReference>
<dbReference type="Gene3D" id="3.40.50.720">
    <property type="entry name" value="NAD(P)-binding Rossmann-like Domain"/>
    <property type="match status" value="1"/>
</dbReference>
<dbReference type="SUPFAM" id="SSF51735">
    <property type="entry name" value="NAD(P)-binding Rossmann-fold domains"/>
    <property type="match status" value="1"/>
</dbReference>
<keyword evidence="1" id="KW-0560">Oxidoreductase</keyword>
<evidence type="ECO:0000313" key="4">
    <source>
        <dbReference type="Proteomes" id="UP000324897"/>
    </source>
</evidence>
<dbReference type="PANTHER" id="PTHR10366">
    <property type="entry name" value="NAD DEPENDENT EPIMERASE/DEHYDRATASE"/>
    <property type="match status" value="1"/>
</dbReference>
<dbReference type="EMBL" id="RWGY01000011">
    <property type="protein sequence ID" value="TVU30802.1"/>
    <property type="molecule type" value="Genomic_DNA"/>
</dbReference>
<sequence>MASASPQRRVCVTGGGGFIASWLVKLLLSRGYAVHATLRNPCDPKNAHLKQLDGASENLHLFKADVLDCDALARAVEGCEGLFHLATPVPEDKVVNPEASIYSFDANMPLEVLGPAVKGTINVLKICSIMKVQKVVVMSSNAAVTSNPNWPEDKRKDESCWSDKEFCKQKEDWYSVAKIAAEQEAWQYADKKGLNVVTLCPPYVFGPMLQPTANASSKILIYIIKGGSDVMNNRMWDMVDVRDVADALLLVYEKKESSGRYICSSNRISTRDLVDLLRKMYPKYSYINNIDDAEHKAPVTSQKLRDLGWEPRKLEETLMDSVECYQKAGLLDIHANPCRLPFLVRAWQVNP</sequence>
<dbReference type="GO" id="GO:0016616">
    <property type="term" value="F:oxidoreductase activity, acting on the CH-OH group of donors, NAD or NADP as acceptor"/>
    <property type="evidence" value="ECO:0007669"/>
    <property type="project" value="TreeGrafter"/>
</dbReference>
<evidence type="ECO:0000259" key="2">
    <source>
        <dbReference type="Pfam" id="PF01370"/>
    </source>
</evidence>
<evidence type="ECO:0000256" key="1">
    <source>
        <dbReference type="ARBA" id="ARBA00023002"/>
    </source>
</evidence>
<proteinExistence type="predicted"/>
<comment type="caution">
    <text evidence="3">The sequence shown here is derived from an EMBL/GenBank/DDBJ whole genome shotgun (WGS) entry which is preliminary data.</text>
</comment>
<organism evidence="3 4">
    <name type="scientific">Eragrostis curvula</name>
    <name type="common">weeping love grass</name>
    <dbReference type="NCBI Taxonomy" id="38414"/>
    <lineage>
        <taxon>Eukaryota</taxon>
        <taxon>Viridiplantae</taxon>
        <taxon>Streptophyta</taxon>
        <taxon>Embryophyta</taxon>
        <taxon>Tracheophyta</taxon>
        <taxon>Spermatophyta</taxon>
        <taxon>Magnoliopsida</taxon>
        <taxon>Liliopsida</taxon>
        <taxon>Poales</taxon>
        <taxon>Poaceae</taxon>
        <taxon>PACMAD clade</taxon>
        <taxon>Chloridoideae</taxon>
        <taxon>Eragrostideae</taxon>
        <taxon>Eragrostidinae</taxon>
        <taxon>Eragrostis</taxon>
    </lineage>
</organism>
<reference evidence="3 4" key="1">
    <citation type="journal article" date="2019" name="Sci. Rep.">
        <title>A high-quality genome of Eragrostis curvula grass provides insights into Poaceae evolution and supports new strategies to enhance forage quality.</title>
        <authorList>
            <person name="Carballo J."/>
            <person name="Santos B.A.C.M."/>
            <person name="Zappacosta D."/>
            <person name="Garbus I."/>
            <person name="Selva J.P."/>
            <person name="Gallo C.A."/>
            <person name="Diaz A."/>
            <person name="Albertini E."/>
            <person name="Caccamo M."/>
            <person name="Echenique V."/>
        </authorList>
    </citation>
    <scope>NUCLEOTIDE SEQUENCE [LARGE SCALE GENOMIC DNA]</scope>
    <source>
        <strain evidence="4">cv. Victoria</strain>
        <tissue evidence="3">Leaf</tissue>
    </source>
</reference>
<dbReference type="Gramene" id="TVU30802">
    <property type="protein sequence ID" value="TVU30802"/>
    <property type="gene ID" value="EJB05_22445"/>
</dbReference>
<dbReference type="Pfam" id="PF01370">
    <property type="entry name" value="Epimerase"/>
    <property type="match status" value="1"/>
</dbReference>
<protein>
    <recommendedName>
        <fullName evidence="2">NAD-dependent epimerase/dehydratase domain-containing protein</fullName>
    </recommendedName>
</protein>
<dbReference type="CDD" id="cd08958">
    <property type="entry name" value="FR_SDR_e"/>
    <property type="match status" value="1"/>
</dbReference>
<dbReference type="PANTHER" id="PTHR10366:SF618">
    <property type="entry name" value="3-BETA HYDROXYSTEROID DEHYDROGENASE_ISOMERASE DOMAIN-CONTAINING PROTEIN"/>
    <property type="match status" value="1"/>
</dbReference>
<evidence type="ECO:0000313" key="3">
    <source>
        <dbReference type="EMBL" id="TVU30802.1"/>
    </source>
</evidence>
<dbReference type="AlphaFoldDB" id="A0A5J9V3L0"/>
<dbReference type="InterPro" id="IPR050425">
    <property type="entry name" value="NAD(P)_dehydrat-like"/>
</dbReference>
<gene>
    <name evidence="3" type="ORF">EJB05_22445</name>
</gene>
<feature type="domain" description="NAD-dependent epimerase/dehydratase" evidence="2">
    <location>
        <begin position="10"/>
        <end position="258"/>
    </location>
</feature>
<name>A0A5J9V3L0_9POAL</name>
<dbReference type="InterPro" id="IPR001509">
    <property type="entry name" value="Epimerase_deHydtase"/>
</dbReference>